<sequence length="447" mass="48462">MTEGSSMHLGVFCMATGNHVAGWRLPGSFTSNEDIAALTHIARVAEAGKFDFIFVADGLSASVGDHPGTIARLEPFTLMSALSMRTHRIGLIGTASSTYTEPYNLARLVSSLDHLSSGRAGWNVVTTSTVQAAGNFGAEAPPEHDLRYEMAAEFVEVVQGLWDSWEDGARLADRESGRYVDPAKIHALDHKGRFFVVKGPLNSSRSCQGRPVIVQAGASAAGRAFASRYAEAIFTVQQDIEEAKAFYRRTKQDVAAQGRAPDQCKILPGLFPVIGRTDEEARATLASFVDMVDERSALNTLSERLGHDMSGYDLDAPMPELPPSAHIHSYAAVVRTLAQRPGCTLRDIYNIFAVSRAYLVACGSPATIADLMEEWFTSGACDGFMVVPATFPGTFDRFVEGVVPELQRRRLFRSAYVGRTLRDHLGLKMPANRFAPPAAGASRDRSA</sequence>
<protein>
    <submittedName>
        <fullName evidence="7">FMN-dependent oxidoreductase (Nitrilotriacetate monooxygenase family)</fullName>
    </submittedName>
</protein>
<evidence type="ECO:0000313" key="8">
    <source>
        <dbReference type="Proteomes" id="UP001238467"/>
    </source>
</evidence>
<dbReference type="InterPro" id="IPR051260">
    <property type="entry name" value="Diverse_substr_monoxygenases"/>
</dbReference>
<evidence type="ECO:0000256" key="3">
    <source>
        <dbReference type="ARBA" id="ARBA00023002"/>
    </source>
</evidence>
<dbReference type="InterPro" id="IPR016215">
    <property type="entry name" value="NTA_MOA"/>
</dbReference>
<evidence type="ECO:0000256" key="4">
    <source>
        <dbReference type="ARBA" id="ARBA00023033"/>
    </source>
</evidence>
<dbReference type="EMBL" id="JAUSUH010000002">
    <property type="protein sequence ID" value="MDQ0346731.1"/>
    <property type="molecule type" value="Genomic_DNA"/>
</dbReference>
<evidence type="ECO:0000313" key="7">
    <source>
        <dbReference type="EMBL" id="MDQ0346731.1"/>
    </source>
</evidence>
<reference evidence="7 8" key="1">
    <citation type="submission" date="2023-07" db="EMBL/GenBank/DDBJ databases">
        <title>Genomic Encyclopedia of Type Strains, Phase IV (KMG-IV): sequencing the most valuable type-strain genomes for metagenomic binning, comparative biology and taxonomic classification.</title>
        <authorList>
            <person name="Goeker M."/>
        </authorList>
    </citation>
    <scope>NUCLEOTIDE SEQUENCE [LARGE SCALE GENOMIC DNA]</scope>
    <source>
        <strain evidence="7 8">DSM 1277</strain>
    </source>
</reference>
<keyword evidence="8" id="KW-1185">Reference proteome</keyword>
<keyword evidence="1" id="KW-0285">Flavoprotein</keyword>
<dbReference type="Pfam" id="PF00296">
    <property type="entry name" value="Bac_luciferase"/>
    <property type="match status" value="1"/>
</dbReference>
<evidence type="ECO:0000256" key="1">
    <source>
        <dbReference type="ARBA" id="ARBA00022630"/>
    </source>
</evidence>
<evidence type="ECO:0000256" key="2">
    <source>
        <dbReference type="ARBA" id="ARBA00022643"/>
    </source>
</evidence>
<dbReference type="RefSeq" id="WP_307058371.1">
    <property type="nucleotide sequence ID" value="NZ_JAUSUH010000002.1"/>
</dbReference>
<dbReference type="InterPro" id="IPR036661">
    <property type="entry name" value="Luciferase-like_sf"/>
</dbReference>
<keyword evidence="2" id="KW-0288">FMN</keyword>
<proteinExistence type="inferred from homology"/>
<dbReference type="Gene3D" id="3.20.20.30">
    <property type="entry name" value="Luciferase-like domain"/>
    <property type="match status" value="1"/>
</dbReference>
<gene>
    <name evidence="7" type="ORF">J2S76_001148</name>
</gene>
<comment type="caution">
    <text evidence="7">The sequence shown here is derived from an EMBL/GenBank/DDBJ whole genome shotgun (WGS) entry which is preliminary data.</text>
</comment>
<dbReference type="GO" id="GO:0004497">
    <property type="term" value="F:monooxygenase activity"/>
    <property type="evidence" value="ECO:0007669"/>
    <property type="project" value="UniProtKB-KW"/>
</dbReference>
<comment type="similarity">
    <text evidence="5">Belongs to the NtaA/SnaA/DszA monooxygenase family.</text>
</comment>
<dbReference type="PANTHER" id="PTHR30011:SF16">
    <property type="entry name" value="C2H2 FINGER DOMAIN TRANSCRIPTION FACTOR (EUROFUNG)-RELATED"/>
    <property type="match status" value="1"/>
</dbReference>
<dbReference type="NCBIfam" id="TIGR03860">
    <property type="entry name" value="FMN_nitrolo"/>
    <property type="match status" value="1"/>
</dbReference>
<evidence type="ECO:0000256" key="5">
    <source>
        <dbReference type="ARBA" id="ARBA00033748"/>
    </source>
</evidence>
<accession>A0ABU0DE76</accession>
<evidence type="ECO:0000259" key="6">
    <source>
        <dbReference type="Pfam" id="PF00296"/>
    </source>
</evidence>
<dbReference type="PIRSF" id="PIRSF000337">
    <property type="entry name" value="NTA_MOA"/>
    <property type="match status" value="1"/>
</dbReference>
<name>A0ABU0DE76_9HYPH</name>
<feature type="domain" description="Luciferase-like" evidence="6">
    <location>
        <begin position="18"/>
        <end position="379"/>
    </location>
</feature>
<dbReference type="InterPro" id="IPR011251">
    <property type="entry name" value="Luciferase-like_dom"/>
</dbReference>
<dbReference type="SUPFAM" id="SSF51679">
    <property type="entry name" value="Bacterial luciferase-like"/>
    <property type="match status" value="1"/>
</dbReference>
<organism evidence="7 8">
    <name type="scientific">Ancylobacter vacuolatus</name>
    <dbReference type="NCBI Taxonomy" id="223389"/>
    <lineage>
        <taxon>Bacteria</taxon>
        <taxon>Pseudomonadati</taxon>
        <taxon>Pseudomonadota</taxon>
        <taxon>Alphaproteobacteria</taxon>
        <taxon>Hyphomicrobiales</taxon>
        <taxon>Xanthobacteraceae</taxon>
        <taxon>Ancylobacter</taxon>
    </lineage>
</organism>
<keyword evidence="4 7" id="KW-0503">Monooxygenase</keyword>
<keyword evidence="3" id="KW-0560">Oxidoreductase</keyword>
<dbReference type="PANTHER" id="PTHR30011">
    <property type="entry name" value="ALKANESULFONATE MONOOXYGENASE-RELATED"/>
    <property type="match status" value="1"/>
</dbReference>
<dbReference type="CDD" id="cd01095">
    <property type="entry name" value="Nitrilotriacetate_monoxgenase"/>
    <property type="match status" value="1"/>
</dbReference>
<dbReference type="Proteomes" id="UP001238467">
    <property type="component" value="Unassembled WGS sequence"/>
</dbReference>